<name>A0ABQ7GTM8_DUNSA</name>
<comment type="similarity">
    <text evidence="6">Belongs to the COQ4 family.</text>
</comment>
<evidence type="ECO:0000256" key="6">
    <source>
        <dbReference type="HAMAP-Rule" id="MF_03111"/>
    </source>
</evidence>
<gene>
    <name evidence="8" type="ORF">DUNSADRAFT_3622</name>
</gene>
<organism evidence="8 9">
    <name type="scientific">Dunaliella salina</name>
    <name type="common">Green alga</name>
    <name type="synonym">Protococcus salinus</name>
    <dbReference type="NCBI Taxonomy" id="3046"/>
    <lineage>
        <taxon>Eukaryota</taxon>
        <taxon>Viridiplantae</taxon>
        <taxon>Chlorophyta</taxon>
        <taxon>core chlorophytes</taxon>
        <taxon>Chlorophyceae</taxon>
        <taxon>CS clade</taxon>
        <taxon>Chlamydomonadales</taxon>
        <taxon>Dunaliellaceae</taxon>
        <taxon>Dunaliella</taxon>
    </lineage>
</organism>
<dbReference type="InterPro" id="IPR027540">
    <property type="entry name" value="Coq4_euk"/>
</dbReference>
<comment type="caution">
    <text evidence="8">The sequence shown here is derived from an EMBL/GenBank/DDBJ whole genome shotgun (WGS) entry which is preliminary data.</text>
</comment>
<dbReference type="Pfam" id="PF05019">
    <property type="entry name" value="Coq4"/>
    <property type="match status" value="1"/>
</dbReference>
<keyword evidence="6" id="KW-0479">Metal-binding</keyword>
<evidence type="ECO:0000256" key="1">
    <source>
        <dbReference type="ARBA" id="ARBA00022688"/>
    </source>
</evidence>
<comment type="cofactor">
    <cofactor evidence="6">
        <name>Zn(2+)</name>
        <dbReference type="ChEBI" id="CHEBI:29105"/>
    </cofactor>
</comment>
<evidence type="ECO:0000256" key="3">
    <source>
        <dbReference type="ARBA" id="ARBA00023128"/>
    </source>
</evidence>
<dbReference type="EC" id="4.1.1.130" evidence="6"/>
<dbReference type="Proteomes" id="UP000815325">
    <property type="component" value="Unassembled WGS sequence"/>
</dbReference>
<evidence type="ECO:0000256" key="5">
    <source>
        <dbReference type="ARBA" id="ARBA00023239"/>
    </source>
</evidence>
<comment type="pathway">
    <text evidence="6">Cofactor biosynthesis; ubiquinone biosynthesis.</text>
</comment>
<dbReference type="EMBL" id="MU069596">
    <property type="protein sequence ID" value="KAF5837961.1"/>
    <property type="molecule type" value="Genomic_DNA"/>
</dbReference>
<comment type="catalytic activity">
    <reaction evidence="6">
        <text>a 4-hydroxy-3-methoxy-5-(all-trans-polyprenyl)benzoate + H(+) = a 2-methoxy-6-(all-trans-polyprenyl)phenol + CO2</text>
        <dbReference type="Rhea" id="RHEA:81179"/>
        <dbReference type="Rhea" id="RHEA-COMP:9551"/>
        <dbReference type="Rhea" id="RHEA-COMP:10931"/>
        <dbReference type="ChEBI" id="CHEBI:15378"/>
        <dbReference type="ChEBI" id="CHEBI:16526"/>
        <dbReference type="ChEBI" id="CHEBI:62731"/>
        <dbReference type="ChEBI" id="CHEBI:84443"/>
        <dbReference type="EC" id="4.1.1.130"/>
    </reaction>
</comment>
<keyword evidence="4 6" id="KW-0472">Membrane</keyword>
<dbReference type="InterPro" id="IPR007715">
    <property type="entry name" value="Coq4"/>
</dbReference>
<evidence type="ECO:0000256" key="4">
    <source>
        <dbReference type="ARBA" id="ARBA00023136"/>
    </source>
</evidence>
<comment type="subcellular location">
    <subcellularLocation>
        <location evidence="6">Mitochondrion inner membrane</location>
        <topology evidence="6">Peripheral membrane protein</topology>
        <orientation evidence="6">Matrix side</orientation>
    </subcellularLocation>
</comment>
<dbReference type="PANTHER" id="PTHR12922">
    <property type="entry name" value="UBIQUINONE BIOSYNTHESIS PROTEIN"/>
    <property type="match status" value="1"/>
</dbReference>
<feature type="region of interest" description="Disordered" evidence="7">
    <location>
        <begin position="225"/>
        <end position="252"/>
    </location>
</feature>
<keyword evidence="6" id="KW-0862">Zinc</keyword>
<keyword evidence="9" id="KW-1185">Reference proteome</keyword>
<feature type="binding site" evidence="6">
    <location>
        <position position="136"/>
    </location>
    <ligand>
        <name>Zn(2+)</name>
        <dbReference type="ChEBI" id="CHEBI:29105"/>
    </ligand>
</feature>
<keyword evidence="2 6" id="KW-0999">Mitochondrion inner membrane</keyword>
<proteinExistence type="inferred from homology"/>
<keyword evidence="5 6" id="KW-0456">Lyase</keyword>
<evidence type="ECO:0000313" key="9">
    <source>
        <dbReference type="Proteomes" id="UP000815325"/>
    </source>
</evidence>
<keyword evidence="3 6" id="KW-0496">Mitochondrion</keyword>
<dbReference type="PANTHER" id="PTHR12922:SF7">
    <property type="entry name" value="UBIQUINONE BIOSYNTHESIS PROTEIN COQ4 HOMOLOG, MITOCHONDRIAL"/>
    <property type="match status" value="1"/>
</dbReference>
<feature type="binding site" evidence="6">
    <location>
        <position position="148"/>
    </location>
    <ligand>
        <name>Zn(2+)</name>
        <dbReference type="ChEBI" id="CHEBI:29105"/>
    </ligand>
</feature>
<keyword evidence="8" id="KW-0830">Ubiquinone</keyword>
<feature type="binding site" evidence="6">
    <location>
        <position position="132"/>
    </location>
    <ligand>
        <name>Zn(2+)</name>
        <dbReference type="ChEBI" id="CHEBI:29105"/>
    </ligand>
</feature>
<evidence type="ECO:0000313" key="8">
    <source>
        <dbReference type="EMBL" id="KAF5837961.1"/>
    </source>
</evidence>
<protein>
    <recommendedName>
        <fullName evidence="6">Ubiquinone biosynthesis protein COQ4 homolog, mitochondrial</fullName>
    </recommendedName>
    <alternativeName>
        <fullName evidence="6">4-hydroxy-3-methoxy-5-polyprenylbenzoate decarboxylase</fullName>
        <ecNumber evidence="6">4.1.1.130</ecNumber>
    </alternativeName>
    <alternativeName>
        <fullName evidence="6">Coenzyme Q biosynthesis protein 4 homolog</fullName>
    </alternativeName>
</protein>
<comment type="subunit">
    <text evidence="6">Component of a multi-subunit COQ enzyme complex.</text>
</comment>
<sequence length="252" mass="28223">MAKYPKYPTHIPLNPLFKGAVATLSAAGALLRPARADLVAAVGETTGEWQLQRLKERMLADPTGTGRVILEEKPRIKDEFLAQCWNLPPHTFGGAYAQFMKQRHFHADDRPPVRFVDDAELAYVICRMREVHDLWHVLFGCHTNVFGELALKALEFVQTGMPMTGLAVAGAQFRLKPQERVVLQQQFLPWALRAGNNCHDLMTIYYERHIEEDLDDLRRQWRIIPAPAAPKPTPKASGPSAQEGPSAPAPST</sequence>
<evidence type="ECO:0000256" key="7">
    <source>
        <dbReference type="SAM" id="MobiDB-lite"/>
    </source>
</evidence>
<feature type="binding site" evidence="6">
    <location>
        <position position="133"/>
    </location>
    <ligand>
        <name>Zn(2+)</name>
        <dbReference type="ChEBI" id="CHEBI:29105"/>
    </ligand>
</feature>
<keyword evidence="1 6" id="KW-0831">Ubiquinone biosynthesis</keyword>
<accession>A0ABQ7GTM8</accession>
<evidence type="ECO:0000256" key="2">
    <source>
        <dbReference type="ARBA" id="ARBA00022792"/>
    </source>
</evidence>
<comment type="function">
    <text evidence="6">Lyase that catalyzes the C1-decarboxylation of 4-hydroxy-3-methoxy-5-(all-trans-polyprenyl)benzoic acid into 2-methoxy-6-(all-trans-polyprenyl)phenol during ubiquinone biosynthesis.</text>
</comment>
<reference evidence="8" key="1">
    <citation type="submission" date="2017-08" db="EMBL/GenBank/DDBJ databases">
        <authorList>
            <person name="Polle J.E."/>
            <person name="Barry K."/>
            <person name="Cushman J."/>
            <person name="Schmutz J."/>
            <person name="Tran D."/>
            <person name="Hathwaick L.T."/>
            <person name="Yim W.C."/>
            <person name="Jenkins J."/>
            <person name="Mckie-Krisberg Z.M."/>
            <person name="Prochnik S."/>
            <person name="Lindquist E."/>
            <person name="Dockter R.B."/>
            <person name="Adam C."/>
            <person name="Molina H."/>
            <person name="Bunkerborg J."/>
            <person name="Jin E."/>
            <person name="Buchheim M."/>
            <person name="Magnuson J."/>
        </authorList>
    </citation>
    <scope>NUCLEOTIDE SEQUENCE</scope>
    <source>
        <strain evidence="8">CCAP 19/18</strain>
    </source>
</reference>
<dbReference type="HAMAP" id="MF_03111">
    <property type="entry name" value="Coq4"/>
    <property type="match status" value="1"/>
</dbReference>